<dbReference type="AlphaFoldDB" id="A0A364L9T9"/>
<gene>
    <name evidence="4" type="ORF">BHQ10_008580</name>
</gene>
<dbReference type="STRING" id="1196081.A0A364L9T9"/>
<dbReference type="GO" id="GO:0044283">
    <property type="term" value="P:small molecule biosynthetic process"/>
    <property type="evidence" value="ECO:0007669"/>
    <property type="project" value="UniProtKB-ARBA"/>
</dbReference>
<dbReference type="InterPro" id="IPR050231">
    <property type="entry name" value="Iron_ascorbate_oxido_reductase"/>
</dbReference>
<dbReference type="InterPro" id="IPR044861">
    <property type="entry name" value="IPNS-like_FE2OG_OXY"/>
</dbReference>
<dbReference type="InterPro" id="IPR026992">
    <property type="entry name" value="DIOX_N"/>
</dbReference>
<name>A0A364L9T9_TALAM</name>
<dbReference type="Pfam" id="PF03171">
    <property type="entry name" value="2OG-FeII_Oxy"/>
    <property type="match status" value="1"/>
</dbReference>
<accession>A0A364L9T9</accession>
<evidence type="ECO:0000313" key="4">
    <source>
        <dbReference type="EMBL" id="RAO72568.1"/>
    </source>
</evidence>
<dbReference type="Gene3D" id="2.60.120.330">
    <property type="entry name" value="B-lactam Antibiotic, Isopenicillin N Synthase, Chain"/>
    <property type="match status" value="1"/>
</dbReference>
<dbReference type="PROSITE" id="PS51471">
    <property type="entry name" value="FE2OG_OXY"/>
    <property type="match status" value="1"/>
</dbReference>
<keyword evidence="2" id="KW-0408">Iron</keyword>
<dbReference type="PRINTS" id="PR00682">
    <property type="entry name" value="IPNSYNTHASE"/>
</dbReference>
<evidence type="ECO:0000259" key="3">
    <source>
        <dbReference type="PROSITE" id="PS51471"/>
    </source>
</evidence>
<evidence type="ECO:0000256" key="2">
    <source>
        <dbReference type="RuleBase" id="RU003682"/>
    </source>
</evidence>
<evidence type="ECO:0000313" key="5">
    <source>
        <dbReference type="Proteomes" id="UP000249363"/>
    </source>
</evidence>
<dbReference type="OrthoDB" id="288590at2759"/>
<dbReference type="RefSeq" id="XP_040737082.1">
    <property type="nucleotide sequence ID" value="XM_040881401.1"/>
</dbReference>
<evidence type="ECO:0000256" key="1">
    <source>
        <dbReference type="ARBA" id="ARBA00008056"/>
    </source>
</evidence>
<keyword evidence="5" id="KW-1185">Reference proteome</keyword>
<dbReference type="EMBL" id="MIKG01000020">
    <property type="protein sequence ID" value="RAO72568.1"/>
    <property type="molecule type" value="Genomic_DNA"/>
</dbReference>
<dbReference type="PANTHER" id="PTHR47990">
    <property type="entry name" value="2-OXOGLUTARATE (2OG) AND FE(II)-DEPENDENT OXYGENASE SUPERFAMILY PROTEIN-RELATED"/>
    <property type="match status" value="1"/>
</dbReference>
<dbReference type="Proteomes" id="UP000249363">
    <property type="component" value="Unassembled WGS sequence"/>
</dbReference>
<protein>
    <recommendedName>
        <fullName evidence="3">Fe2OG dioxygenase domain-containing protein</fullName>
    </recommendedName>
</protein>
<dbReference type="GO" id="GO:0016491">
    <property type="term" value="F:oxidoreductase activity"/>
    <property type="evidence" value="ECO:0007669"/>
    <property type="project" value="UniProtKB-KW"/>
</dbReference>
<keyword evidence="2" id="KW-0560">Oxidoreductase</keyword>
<keyword evidence="2" id="KW-0479">Metal-binding</keyword>
<dbReference type="Pfam" id="PF14226">
    <property type="entry name" value="DIOX_N"/>
    <property type="match status" value="1"/>
</dbReference>
<comment type="similarity">
    <text evidence="1 2">Belongs to the iron/ascorbate-dependent oxidoreductase family.</text>
</comment>
<dbReference type="GO" id="GO:0046872">
    <property type="term" value="F:metal ion binding"/>
    <property type="evidence" value="ECO:0007669"/>
    <property type="project" value="UniProtKB-KW"/>
</dbReference>
<dbReference type="InterPro" id="IPR005123">
    <property type="entry name" value="Oxoglu/Fe-dep_dioxygenase_dom"/>
</dbReference>
<dbReference type="GeneID" id="63797794"/>
<comment type="caution">
    <text evidence="4">The sequence shown here is derived from an EMBL/GenBank/DDBJ whole genome shotgun (WGS) entry which is preliminary data.</text>
</comment>
<reference evidence="4 5" key="1">
    <citation type="journal article" date="2017" name="Biotechnol. Biofuels">
        <title>Differential beta-glucosidase expression as a function of carbon source availability in Talaromyces amestolkiae: a genomic and proteomic approach.</title>
        <authorList>
            <person name="de Eugenio L.I."/>
            <person name="Mendez-Liter J.A."/>
            <person name="Nieto-Dominguez M."/>
            <person name="Alonso L."/>
            <person name="Gil-Munoz J."/>
            <person name="Barriuso J."/>
            <person name="Prieto A."/>
            <person name="Martinez M.J."/>
        </authorList>
    </citation>
    <scope>NUCLEOTIDE SEQUENCE [LARGE SCALE GENOMIC DNA]</scope>
    <source>
        <strain evidence="4 5">CIB</strain>
    </source>
</reference>
<sequence>MIPTINISAWLSPTSTSQSRNAVVDEIRSACRVYGFFQLEGHGIPLEMQNEVLGCAERFFSLPLEQKREVSIKKSVGSANRGYEDFQGQRLETKALPDLKEGFFIGEEIPVDSPRAGKFLQGPNQWPVTLPREKFRDPLLEYRRQMVELAELVLRLLGLALPEEHSSANFFDEFMIQPSGNLRLLHYPPQTSTDEMQLGAGAHTDFGGLTLLLQKPATSGLQVWYPPTAAWIPVPVRENAFVVNIGDLLQLWTGGYYRSALHRVINRGENHRYSAPFFYNGNGDLEFEPIGNESGRKTTVSEHIRGKLLTSLGKSDKDSMAVV</sequence>
<proteinExistence type="inferred from homology"/>
<organism evidence="4 5">
    <name type="scientific">Talaromyces amestolkiae</name>
    <dbReference type="NCBI Taxonomy" id="1196081"/>
    <lineage>
        <taxon>Eukaryota</taxon>
        <taxon>Fungi</taxon>
        <taxon>Dikarya</taxon>
        <taxon>Ascomycota</taxon>
        <taxon>Pezizomycotina</taxon>
        <taxon>Eurotiomycetes</taxon>
        <taxon>Eurotiomycetidae</taxon>
        <taxon>Eurotiales</taxon>
        <taxon>Trichocomaceae</taxon>
        <taxon>Talaromyces</taxon>
        <taxon>Talaromyces sect. Talaromyces</taxon>
    </lineage>
</organism>
<feature type="domain" description="Fe2OG dioxygenase" evidence="3">
    <location>
        <begin position="177"/>
        <end position="281"/>
    </location>
</feature>
<dbReference type="SUPFAM" id="SSF51197">
    <property type="entry name" value="Clavaminate synthase-like"/>
    <property type="match status" value="1"/>
</dbReference>
<dbReference type="InterPro" id="IPR027443">
    <property type="entry name" value="IPNS-like_sf"/>
</dbReference>